<dbReference type="InterPro" id="IPR011004">
    <property type="entry name" value="Trimer_LpxA-like_sf"/>
</dbReference>
<protein>
    <submittedName>
        <fullName evidence="3">NeuD/PglB/VioB family sugar acetyltransferase</fullName>
    </submittedName>
</protein>
<dbReference type="NCBIfam" id="TIGR03570">
    <property type="entry name" value="NeuD_NnaD"/>
    <property type="match status" value="1"/>
</dbReference>
<dbReference type="InterPro" id="IPR020019">
    <property type="entry name" value="AcTrfase_PglD-like"/>
</dbReference>
<sequence>MPHKPYILIIGGGGHAKACIDVIEQENKYHICGIIDKNALQNGSTHLLGYPILGSDDDLQTLFSTIQYAFIAIGQIKTPSPRLRIYQKLKRIGYHLPSIISPFAYVARNVTIKEGSIIMHHALINSNASVGKACIINSKALVEHDCKIDDFCHLSTASVVNGSCHIGEGSFLGSNMILAHNTTIPSYSLLYHNPLESHYLTNKKGIFSNGGGVS</sequence>
<keyword evidence="4" id="KW-1185">Reference proteome</keyword>
<evidence type="ECO:0000313" key="4">
    <source>
        <dbReference type="Proteomes" id="UP001434737"/>
    </source>
</evidence>
<dbReference type="SUPFAM" id="SSF51161">
    <property type="entry name" value="Trimeric LpxA-like enzymes"/>
    <property type="match status" value="1"/>
</dbReference>
<proteinExistence type="inferred from homology"/>
<dbReference type="Proteomes" id="UP001434737">
    <property type="component" value="Chromosome"/>
</dbReference>
<reference evidence="3 4" key="1">
    <citation type="submission" date="2024-02" db="EMBL/GenBank/DDBJ databases">
        <title>Genome and pathogenicity analysis of Helicobacter mastomyrinus isolated from mice.</title>
        <authorList>
            <person name="Zhu L."/>
        </authorList>
    </citation>
    <scope>NUCLEOTIDE SEQUENCE [LARGE SCALE GENOMIC DNA]</scope>
    <source>
        <strain evidence="3 4">Hm-17</strain>
    </source>
</reference>
<evidence type="ECO:0000259" key="2">
    <source>
        <dbReference type="Pfam" id="PF17836"/>
    </source>
</evidence>
<dbReference type="Gene3D" id="2.160.10.10">
    <property type="entry name" value="Hexapeptide repeat proteins"/>
    <property type="match status" value="1"/>
</dbReference>
<organism evidence="3 4">
    <name type="scientific">Helicobacter mastomyrinus</name>
    <dbReference type="NCBI Taxonomy" id="287948"/>
    <lineage>
        <taxon>Bacteria</taxon>
        <taxon>Pseudomonadati</taxon>
        <taxon>Campylobacterota</taxon>
        <taxon>Epsilonproteobacteria</taxon>
        <taxon>Campylobacterales</taxon>
        <taxon>Helicobacteraceae</taxon>
        <taxon>Helicobacter</taxon>
    </lineage>
</organism>
<dbReference type="PANTHER" id="PTHR43300:SF7">
    <property type="entry name" value="UDP-N-ACETYLBACILLOSAMINE N-ACETYLTRANSFERASE"/>
    <property type="match status" value="1"/>
</dbReference>
<dbReference type="Pfam" id="PF17836">
    <property type="entry name" value="PglD_N"/>
    <property type="match status" value="1"/>
</dbReference>
<evidence type="ECO:0000256" key="1">
    <source>
        <dbReference type="ARBA" id="ARBA00007274"/>
    </source>
</evidence>
<name>A0ABZ3F6N1_9HELI</name>
<dbReference type="Gene3D" id="3.40.50.20">
    <property type="match status" value="1"/>
</dbReference>
<dbReference type="CDD" id="cd03360">
    <property type="entry name" value="LbH_AT_putative"/>
    <property type="match status" value="1"/>
</dbReference>
<accession>A0ABZ3F6N1</accession>
<dbReference type="EMBL" id="CP145316">
    <property type="protein sequence ID" value="XAM18050.1"/>
    <property type="molecule type" value="Genomic_DNA"/>
</dbReference>
<feature type="domain" description="PglD N-terminal" evidence="2">
    <location>
        <begin position="7"/>
        <end position="89"/>
    </location>
</feature>
<gene>
    <name evidence="3" type="ORF">V3I05_10255</name>
</gene>
<evidence type="ECO:0000313" key="3">
    <source>
        <dbReference type="EMBL" id="XAM18050.1"/>
    </source>
</evidence>
<dbReference type="PANTHER" id="PTHR43300">
    <property type="entry name" value="ACETYLTRANSFERASE"/>
    <property type="match status" value="1"/>
</dbReference>
<comment type="similarity">
    <text evidence="1">Belongs to the transferase hexapeptide repeat family.</text>
</comment>
<dbReference type="RefSeq" id="WP_300732870.1">
    <property type="nucleotide sequence ID" value="NZ_CP145316.1"/>
</dbReference>
<dbReference type="InterPro" id="IPR050179">
    <property type="entry name" value="Trans_hexapeptide_repeat"/>
</dbReference>
<dbReference type="InterPro" id="IPR041561">
    <property type="entry name" value="PglD_N"/>
</dbReference>